<dbReference type="PANTHER" id="PTHR42884:SF14">
    <property type="entry name" value="NEUROENDOCRINE CONVERTASE 1"/>
    <property type="match status" value="1"/>
</dbReference>
<keyword evidence="2" id="KW-0378">Hydrolase</keyword>
<dbReference type="Proteomes" id="UP000009286">
    <property type="component" value="Chromosome"/>
</dbReference>
<keyword evidence="6" id="KW-1185">Reference proteome</keyword>
<dbReference type="GO" id="GO:0016020">
    <property type="term" value="C:membrane"/>
    <property type="evidence" value="ECO:0007669"/>
    <property type="project" value="TreeGrafter"/>
</dbReference>
<evidence type="ECO:0000256" key="3">
    <source>
        <dbReference type="ARBA" id="ARBA00022825"/>
    </source>
</evidence>
<accession>G2KQ63</accession>
<reference evidence="5 6" key="1">
    <citation type="journal article" date="2011" name="BMC Genomics">
        <title>Genomic insights into an obligate epibiotic bacterial predator: Micavibrio aeruginosavorus ARL-13.</title>
        <authorList>
            <person name="Wang Z."/>
            <person name="Kadouri D."/>
            <person name="Wu M."/>
        </authorList>
    </citation>
    <scope>NUCLEOTIDE SEQUENCE [LARGE SCALE GENOMIC DNA]</scope>
    <source>
        <strain evidence="5 6">ARL-13</strain>
    </source>
</reference>
<dbReference type="SUPFAM" id="SSF49785">
    <property type="entry name" value="Galactose-binding domain-like"/>
    <property type="match status" value="1"/>
</dbReference>
<dbReference type="EMBL" id="CP002382">
    <property type="protein sequence ID" value="AEP08605.1"/>
    <property type="molecule type" value="Genomic_DNA"/>
</dbReference>
<feature type="chain" id="PRO_5003432493" description="P/Homo B domain-containing protein" evidence="4">
    <location>
        <begin position="22"/>
        <end position="485"/>
    </location>
</feature>
<evidence type="ECO:0000256" key="4">
    <source>
        <dbReference type="SAM" id="SignalP"/>
    </source>
</evidence>
<evidence type="ECO:0000313" key="6">
    <source>
        <dbReference type="Proteomes" id="UP000009286"/>
    </source>
</evidence>
<proteinExistence type="predicted"/>
<keyword evidence="1" id="KW-0645">Protease</keyword>
<evidence type="ECO:0000256" key="2">
    <source>
        <dbReference type="ARBA" id="ARBA00022801"/>
    </source>
</evidence>
<feature type="signal peptide" evidence="4">
    <location>
        <begin position="1"/>
        <end position="21"/>
    </location>
</feature>
<dbReference type="STRING" id="856793.MICA_259"/>
<dbReference type="eggNOG" id="COG1404">
    <property type="taxonomic scope" value="Bacteria"/>
</dbReference>
<name>G2KQ63_MICAA</name>
<dbReference type="HOGENOM" id="CLU_565972_0_0_5"/>
<evidence type="ECO:0000313" key="5">
    <source>
        <dbReference type="EMBL" id="AEP08605.1"/>
    </source>
</evidence>
<protein>
    <recommendedName>
        <fullName evidence="7">P/Homo B domain-containing protein</fullName>
    </recommendedName>
</protein>
<dbReference type="PANTHER" id="PTHR42884">
    <property type="entry name" value="PROPROTEIN CONVERTASE SUBTILISIN/KEXIN-RELATED"/>
    <property type="match status" value="1"/>
</dbReference>
<gene>
    <name evidence="5" type="ordered locus">MICA_259</name>
</gene>
<dbReference type="SUPFAM" id="SSF52743">
    <property type="entry name" value="Subtilisin-like"/>
    <property type="match status" value="1"/>
</dbReference>
<dbReference type="OrthoDB" id="9816306at2"/>
<keyword evidence="4" id="KW-0732">Signal</keyword>
<dbReference type="Gene3D" id="3.40.50.200">
    <property type="entry name" value="Peptidase S8/S53 domain"/>
    <property type="match status" value="1"/>
</dbReference>
<evidence type="ECO:0008006" key="7">
    <source>
        <dbReference type="Google" id="ProtNLM"/>
    </source>
</evidence>
<keyword evidence="3" id="KW-0720">Serine protease</keyword>
<dbReference type="Gene3D" id="2.60.120.260">
    <property type="entry name" value="Galactose-binding domain-like"/>
    <property type="match status" value="1"/>
</dbReference>
<dbReference type="AlphaFoldDB" id="G2KQ63"/>
<dbReference type="GO" id="GO:0004252">
    <property type="term" value="F:serine-type endopeptidase activity"/>
    <property type="evidence" value="ECO:0007669"/>
    <property type="project" value="InterPro"/>
</dbReference>
<dbReference type="KEGG" id="mai:MICA_259"/>
<dbReference type="RefSeq" id="WP_014101828.1">
    <property type="nucleotide sequence ID" value="NC_016026.1"/>
</dbReference>
<organism evidence="5 6">
    <name type="scientific">Micavibrio aeruginosavorus (strain ARL-13)</name>
    <dbReference type="NCBI Taxonomy" id="856793"/>
    <lineage>
        <taxon>Bacteria</taxon>
        <taxon>Pseudomonadati</taxon>
        <taxon>Bdellovibrionota</taxon>
        <taxon>Bdellovibrionia</taxon>
        <taxon>Bdellovibrionales</taxon>
        <taxon>Pseudobdellovibrionaceae</taxon>
        <taxon>Micavibrio</taxon>
    </lineage>
</organism>
<sequence>MKKLSSIFAIAAAMAAGPSVATQVTAPPVTAPSAHIEAMTRLVRDYRFFHHHGQSARDILAWRIRLNGFSDAAIPPMIDDESYRDIEKSTYIRDFKILSTSAIPDPDLRTPDAMTLAPIWSASDTLTIAATGNMGNYLCTGKKQTVDEWRLLFWQRITSYTFSDSFMKVGAAELDGTISCYSSENAPDLLYPHGYAQGFCNDYYMSQPEIDAMRHTVRSSTMTPRERMMGDRLFRAHPDAGKTVCNIEGTSFSAPNVNGHLTTLRTKFPQATDTDTYITALLASSQDTLRIGMDQDANYFHAQSAINANGLHYNTISGFGLYDPAQHERLLEHLIRENKTLSSRFIHAATGTVNEPENADRTITFHVDDNAAAIRTIVEFRLTPHSTSKDDILEQGLPTHVTLVSPSGTAIRLPVATEPLSLSDADGYRMAVAAPAFLGEQTNGTWTLRLPRGKFLTPKIGDAALYIWGTDPATLNTLLPRGRNP</sequence>
<evidence type="ECO:0000256" key="1">
    <source>
        <dbReference type="ARBA" id="ARBA00022670"/>
    </source>
</evidence>
<dbReference type="InterPro" id="IPR008979">
    <property type="entry name" value="Galactose-bd-like_sf"/>
</dbReference>
<dbReference type="InterPro" id="IPR036852">
    <property type="entry name" value="Peptidase_S8/S53_dom_sf"/>
</dbReference>
<dbReference type="GO" id="GO:0016485">
    <property type="term" value="P:protein processing"/>
    <property type="evidence" value="ECO:0007669"/>
    <property type="project" value="TreeGrafter"/>
</dbReference>